<feature type="region of interest" description="Disordered" evidence="1">
    <location>
        <begin position="99"/>
        <end position="159"/>
    </location>
</feature>
<evidence type="ECO:0000256" key="1">
    <source>
        <dbReference type="SAM" id="MobiDB-lite"/>
    </source>
</evidence>
<gene>
    <name evidence="2" type="ORF">OU682_04795</name>
</gene>
<proteinExistence type="predicted"/>
<dbReference type="RefSeq" id="WP_268940936.1">
    <property type="nucleotide sequence ID" value="NZ_JAPTYD010000004.1"/>
</dbReference>
<evidence type="ECO:0000313" key="3">
    <source>
        <dbReference type="Proteomes" id="UP001149822"/>
    </source>
</evidence>
<dbReference type="Proteomes" id="UP001149822">
    <property type="component" value="Unassembled WGS sequence"/>
</dbReference>
<comment type="caution">
    <text evidence="2">The sequence shown here is derived from an EMBL/GenBank/DDBJ whole genome shotgun (WGS) entry which is preliminary data.</text>
</comment>
<keyword evidence="3" id="KW-1185">Reference proteome</keyword>
<evidence type="ECO:0000313" key="2">
    <source>
        <dbReference type="EMBL" id="MCZ0960933.1"/>
    </source>
</evidence>
<accession>A0ABT4J1E3</accession>
<dbReference type="EMBL" id="JAPTYD010000004">
    <property type="protein sequence ID" value="MCZ0960933.1"/>
    <property type="molecule type" value="Genomic_DNA"/>
</dbReference>
<name>A0ABT4J1E3_9RHOB</name>
<reference evidence="2" key="1">
    <citation type="submission" date="2022-12" db="EMBL/GenBank/DDBJ databases">
        <title>Paracoccus sp. EF6 isolated from a lake water.</title>
        <authorList>
            <person name="Liu H."/>
        </authorList>
    </citation>
    <scope>NUCLEOTIDE SEQUENCE</scope>
    <source>
        <strain evidence="2">EF6</strain>
    </source>
</reference>
<organism evidence="2 3">
    <name type="scientific">Paracoccus benzoatiresistens</name>
    <dbReference type="NCBI Taxonomy" id="2997341"/>
    <lineage>
        <taxon>Bacteria</taxon>
        <taxon>Pseudomonadati</taxon>
        <taxon>Pseudomonadota</taxon>
        <taxon>Alphaproteobacteria</taxon>
        <taxon>Rhodobacterales</taxon>
        <taxon>Paracoccaceae</taxon>
        <taxon>Paracoccus</taxon>
    </lineage>
</organism>
<protein>
    <submittedName>
        <fullName evidence="2">Uncharacterized protein</fullName>
    </submittedName>
</protein>
<sequence length="170" mass="17653">MAHNLEQTAGTGRPFVIIAVFADRDGAAYATQSMQNAGVNGAGIHEVAGHGPAHPALDRLPEAERRAVSSALAENGVVLVVTTNSQNEHDLALQALDRDHDSGAVPSPQPDAGTGDDTALPDGIRGTTRDVPYTRPKDEHAGYGDTFPDHMPQAASGKGRRGLYIVDGGA</sequence>